<evidence type="ECO:0000256" key="13">
    <source>
        <dbReference type="ARBA" id="ARBA00023211"/>
    </source>
</evidence>
<dbReference type="Pfam" id="PF00180">
    <property type="entry name" value="Iso_dh"/>
    <property type="match status" value="1"/>
</dbReference>
<comment type="caution">
    <text evidence="20">The sequence shown here is derived from an EMBL/GenBank/DDBJ whole genome shotgun (WGS) entry which is preliminary data.</text>
</comment>
<dbReference type="EMBL" id="SACL01000008">
    <property type="protein sequence ID" value="RVT91976.1"/>
    <property type="molecule type" value="Genomic_DNA"/>
</dbReference>
<evidence type="ECO:0000256" key="2">
    <source>
        <dbReference type="ARBA" id="ARBA00001946"/>
    </source>
</evidence>
<dbReference type="GO" id="GO:0004450">
    <property type="term" value="F:isocitrate dehydrogenase (NADP+) activity"/>
    <property type="evidence" value="ECO:0007669"/>
    <property type="project" value="UniProtKB-EC"/>
</dbReference>
<dbReference type="NCBIfam" id="TIGR02924">
    <property type="entry name" value="ICDH_alpha"/>
    <property type="match status" value="1"/>
</dbReference>
<evidence type="ECO:0000256" key="11">
    <source>
        <dbReference type="ARBA" id="ARBA00022857"/>
    </source>
</evidence>
<dbReference type="PANTHER" id="PTHR11835:SF43">
    <property type="entry name" value="ISOPROPYLMALATE DEHYDROGENASE-LIKE DOMAIN-CONTAINING PROTEIN"/>
    <property type="match status" value="1"/>
</dbReference>
<dbReference type="GO" id="GO:0006097">
    <property type="term" value="P:glyoxylate cycle"/>
    <property type="evidence" value="ECO:0007669"/>
    <property type="project" value="UniProtKB-KW"/>
</dbReference>
<comment type="cofactor">
    <cofactor evidence="1">
        <name>Mn(2+)</name>
        <dbReference type="ChEBI" id="CHEBI:29035"/>
    </cofactor>
</comment>
<dbReference type="Pfam" id="PF18324">
    <property type="entry name" value="Isocitrate_DH_C_bact"/>
    <property type="match status" value="1"/>
</dbReference>
<dbReference type="GO" id="GO:0006099">
    <property type="term" value="P:tricarboxylic acid cycle"/>
    <property type="evidence" value="ECO:0007669"/>
    <property type="project" value="UniProtKB-KW"/>
</dbReference>
<evidence type="ECO:0000256" key="16">
    <source>
        <dbReference type="ARBA" id="ARBA00029990"/>
    </source>
</evidence>
<dbReference type="NCBIfam" id="NF006673">
    <property type="entry name" value="PRK09222.1"/>
    <property type="match status" value="1"/>
</dbReference>
<keyword evidence="9" id="KW-0479">Metal-binding</keyword>
<sequence>MTVQTSPAQSHATSVTVARGDGIGPEIMDASLAMLQAAGAALAIEEIEVGEKVYKAGFTSGLTDDAWASIRRTKLLYKAPITTPYGGGYKSLNVTIRTGLGLFANVRPVRAYAPYIRTHHPAMDLVIVRENEEDLYTGIEHRQTDEVVQCLKLLSRPGSERVIRYAFDFARLSGRKKVTCMVKDNIMKLTDGMFHQVFREIAAEYPEIATDHMIVDIGAAKMAVNPERFDVVVTPNLYGDIISDIAAEVAGSVGLAGSANIGQHGAMFEAVHGSAPDITGKGIANPSGLFLAGVEMLQFAGQGEAAARAYNAWAATIEAGIHTGDMSGPETKQKVGTKDFTAAVIARMGEGPAKLKPLQPSRGAVPLPPPVRRAPEDKVLKGVDIFVEWRDGTEALAAALRAAATPALPLTLITNRSAKVWPNGLAETFCTDQFRGRFEFPGSGTAKEVVALIGALVDAGLSVAKTENLYAFGGKPGYSLAQGQ</sequence>
<dbReference type="InterPro" id="IPR046997">
    <property type="entry name" value="Isocitrate_DH_TT1725_C_sf"/>
</dbReference>
<comment type="catalytic activity">
    <reaction evidence="14">
        <text>D-threo-isocitrate + NADP(+) = 2-oxoglutarate + CO2 + NADPH</text>
        <dbReference type="Rhea" id="RHEA:19629"/>
        <dbReference type="ChEBI" id="CHEBI:15562"/>
        <dbReference type="ChEBI" id="CHEBI:16526"/>
        <dbReference type="ChEBI" id="CHEBI:16810"/>
        <dbReference type="ChEBI" id="CHEBI:57783"/>
        <dbReference type="ChEBI" id="CHEBI:58349"/>
        <dbReference type="EC" id="1.1.1.42"/>
    </reaction>
</comment>
<dbReference type="GO" id="GO:0004449">
    <property type="term" value="F:isocitrate dehydrogenase (NAD+) activity"/>
    <property type="evidence" value="ECO:0007669"/>
    <property type="project" value="TreeGrafter"/>
</dbReference>
<evidence type="ECO:0000256" key="3">
    <source>
        <dbReference type="ARBA" id="ARBA00007769"/>
    </source>
</evidence>
<evidence type="ECO:0000256" key="15">
    <source>
        <dbReference type="ARBA" id="ARBA00029765"/>
    </source>
</evidence>
<keyword evidence="12 20" id="KW-0560">Oxidoreductase</keyword>
<comment type="subunit">
    <text evidence="4">Homodimer.</text>
</comment>
<evidence type="ECO:0000256" key="10">
    <source>
        <dbReference type="ARBA" id="ARBA00022842"/>
    </source>
</evidence>
<dbReference type="GO" id="GO:0006102">
    <property type="term" value="P:isocitrate metabolic process"/>
    <property type="evidence" value="ECO:0007669"/>
    <property type="project" value="TreeGrafter"/>
</dbReference>
<reference evidence="20 21" key="1">
    <citation type="submission" date="2019-01" db="EMBL/GenBank/DDBJ databases">
        <authorList>
            <person name="Chen W.-M."/>
        </authorList>
    </citation>
    <scope>NUCLEOTIDE SEQUENCE [LARGE SCALE GENOMIC DNA]</scope>
    <source>
        <strain evidence="20 21">CCP-6</strain>
    </source>
</reference>
<feature type="domain" description="Isopropylmalate dehydrogenase-like" evidence="19">
    <location>
        <begin position="14"/>
        <end position="344"/>
    </location>
</feature>
<dbReference type="OrthoDB" id="9767905at2"/>
<dbReference type="FunFam" id="3.40.718.10:FF:000020">
    <property type="entry name" value="Isocitrate dehydrogenase"/>
    <property type="match status" value="1"/>
</dbReference>
<comment type="function">
    <text evidence="18">Catalyzes the oxidative decarboxylation of isocitrate to 2-oxoglutarate and carbon dioxide with the concomitant reduction of NADP(+).</text>
</comment>
<dbReference type="InterPro" id="IPR024084">
    <property type="entry name" value="IsoPropMal-DH-like_dom"/>
</dbReference>
<protein>
    <recommendedName>
        <fullName evidence="6">Isocitrate dehydrogenase [NADP]</fullName>
        <ecNumber evidence="5">1.1.1.42</ecNumber>
    </recommendedName>
    <alternativeName>
        <fullName evidence="15">IDP</fullName>
    </alternativeName>
    <alternativeName>
        <fullName evidence="16">NADP(+)-specific ICDH</fullName>
    </alternativeName>
    <alternativeName>
        <fullName evidence="17">Oxalosuccinate decarboxylase</fullName>
    </alternativeName>
</protein>
<evidence type="ECO:0000313" key="20">
    <source>
        <dbReference type="EMBL" id="RVT91976.1"/>
    </source>
</evidence>
<evidence type="ECO:0000259" key="19">
    <source>
        <dbReference type="SMART" id="SM01329"/>
    </source>
</evidence>
<dbReference type="PROSITE" id="PS00470">
    <property type="entry name" value="IDH_IMDH"/>
    <property type="match status" value="1"/>
</dbReference>
<dbReference type="InterPro" id="IPR014273">
    <property type="entry name" value="Isocitrate_DH_bac-typ"/>
</dbReference>
<evidence type="ECO:0000256" key="14">
    <source>
        <dbReference type="ARBA" id="ARBA00023554"/>
    </source>
</evidence>
<accession>A0A437M317</accession>
<dbReference type="InterPro" id="IPR040978">
    <property type="entry name" value="Isocitrate_DH_TT1725_C"/>
</dbReference>
<organism evidence="20 21">
    <name type="scientific">Rhodovarius crocodyli</name>
    <dbReference type="NCBI Taxonomy" id="1979269"/>
    <lineage>
        <taxon>Bacteria</taxon>
        <taxon>Pseudomonadati</taxon>
        <taxon>Pseudomonadota</taxon>
        <taxon>Alphaproteobacteria</taxon>
        <taxon>Acetobacterales</taxon>
        <taxon>Roseomonadaceae</taxon>
        <taxon>Rhodovarius</taxon>
    </lineage>
</organism>
<dbReference type="RefSeq" id="WP_127789305.1">
    <property type="nucleotide sequence ID" value="NZ_SACL01000008.1"/>
</dbReference>
<evidence type="ECO:0000256" key="9">
    <source>
        <dbReference type="ARBA" id="ARBA00022723"/>
    </source>
</evidence>
<evidence type="ECO:0000256" key="12">
    <source>
        <dbReference type="ARBA" id="ARBA00023002"/>
    </source>
</evidence>
<keyword evidence="21" id="KW-1185">Reference proteome</keyword>
<dbReference type="AlphaFoldDB" id="A0A437M317"/>
<proteinExistence type="inferred from homology"/>
<evidence type="ECO:0000256" key="1">
    <source>
        <dbReference type="ARBA" id="ARBA00001936"/>
    </source>
</evidence>
<dbReference type="GO" id="GO:0051287">
    <property type="term" value="F:NAD binding"/>
    <property type="evidence" value="ECO:0007669"/>
    <property type="project" value="InterPro"/>
</dbReference>
<gene>
    <name evidence="20" type="ORF">EOD42_19745</name>
</gene>
<keyword evidence="8" id="KW-0816">Tricarboxylic acid cycle</keyword>
<comment type="similarity">
    <text evidence="3">Belongs to the isocitrate and isopropylmalate dehydrogenases family.</text>
</comment>
<keyword evidence="11" id="KW-0521">NADP</keyword>
<evidence type="ECO:0000256" key="4">
    <source>
        <dbReference type="ARBA" id="ARBA00011738"/>
    </source>
</evidence>
<dbReference type="SUPFAM" id="SSF53659">
    <property type="entry name" value="Isocitrate/Isopropylmalate dehydrogenase-like"/>
    <property type="match status" value="1"/>
</dbReference>
<dbReference type="GO" id="GO:0000287">
    <property type="term" value="F:magnesium ion binding"/>
    <property type="evidence" value="ECO:0007669"/>
    <property type="project" value="InterPro"/>
</dbReference>
<dbReference type="Gene3D" id="3.30.70.1570">
    <property type="match status" value="1"/>
</dbReference>
<dbReference type="EC" id="1.1.1.42" evidence="5"/>
<evidence type="ECO:0000256" key="5">
    <source>
        <dbReference type="ARBA" id="ARBA00013013"/>
    </source>
</evidence>
<dbReference type="Gene3D" id="3.40.718.10">
    <property type="entry name" value="Isopropylmalate Dehydrogenase"/>
    <property type="match status" value="1"/>
</dbReference>
<keyword evidence="13" id="KW-0464">Manganese</keyword>
<dbReference type="Proteomes" id="UP000282957">
    <property type="component" value="Unassembled WGS sequence"/>
</dbReference>
<dbReference type="InterPro" id="IPR019818">
    <property type="entry name" value="IsoCit/isopropylmalate_DH_CS"/>
</dbReference>
<evidence type="ECO:0000256" key="17">
    <source>
        <dbReference type="ARBA" id="ARBA00031098"/>
    </source>
</evidence>
<keyword evidence="10" id="KW-0460">Magnesium</keyword>
<evidence type="ECO:0000256" key="8">
    <source>
        <dbReference type="ARBA" id="ARBA00022532"/>
    </source>
</evidence>
<dbReference type="PANTHER" id="PTHR11835">
    <property type="entry name" value="DECARBOXYLATING DEHYDROGENASES-ISOCITRATE, ISOPROPYLMALATE, TARTRATE"/>
    <property type="match status" value="1"/>
</dbReference>
<evidence type="ECO:0000256" key="7">
    <source>
        <dbReference type="ARBA" id="ARBA00022435"/>
    </source>
</evidence>
<evidence type="ECO:0000313" key="21">
    <source>
        <dbReference type="Proteomes" id="UP000282957"/>
    </source>
</evidence>
<evidence type="ECO:0000256" key="6">
    <source>
        <dbReference type="ARBA" id="ARBA00019562"/>
    </source>
</evidence>
<keyword evidence="7" id="KW-0329">Glyoxylate bypass</keyword>
<name>A0A437M317_9PROT</name>
<comment type="cofactor">
    <cofactor evidence="2">
        <name>Mg(2+)</name>
        <dbReference type="ChEBI" id="CHEBI:18420"/>
    </cofactor>
</comment>
<evidence type="ECO:0000256" key="18">
    <source>
        <dbReference type="ARBA" id="ARBA00046127"/>
    </source>
</evidence>
<dbReference type="SMART" id="SM01329">
    <property type="entry name" value="Iso_dh"/>
    <property type="match status" value="1"/>
</dbReference>